<sequence length="127" mass="13101">MPERIPIAHDGPGSAADPGPSITGRTNSPRPGEARLSARTEIYARAMTTFAPRRQSPVAAGHGAPLRLPFTSTAPAPSPIAAPVVTPVRGRLAAFVAGLRRRPASVSAHDAVYRNDDGGSGDDGGWD</sequence>
<dbReference type="Proteomes" id="UP001500121">
    <property type="component" value="Unassembled WGS sequence"/>
</dbReference>
<gene>
    <name evidence="2" type="ORF">GCM10025783_02900</name>
</gene>
<accession>A0ABP8YQX8</accession>
<dbReference type="EMBL" id="BAABLP010000001">
    <property type="protein sequence ID" value="GAA4736212.1"/>
    <property type="molecule type" value="Genomic_DNA"/>
</dbReference>
<evidence type="ECO:0000313" key="3">
    <source>
        <dbReference type="Proteomes" id="UP001500121"/>
    </source>
</evidence>
<evidence type="ECO:0000256" key="1">
    <source>
        <dbReference type="SAM" id="MobiDB-lite"/>
    </source>
</evidence>
<organism evidence="2 3">
    <name type="scientific">Amnibacterium soli</name>
    <dbReference type="NCBI Taxonomy" id="1282736"/>
    <lineage>
        <taxon>Bacteria</taxon>
        <taxon>Bacillati</taxon>
        <taxon>Actinomycetota</taxon>
        <taxon>Actinomycetes</taxon>
        <taxon>Micrococcales</taxon>
        <taxon>Microbacteriaceae</taxon>
        <taxon>Amnibacterium</taxon>
    </lineage>
</organism>
<feature type="region of interest" description="Disordered" evidence="1">
    <location>
        <begin position="104"/>
        <end position="127"/>
    </location>
</feature>
<name>A0ABP8YQX8_9MICO</name>
<reference evidence="3" key="1">
    <citation type="journal article" date="2019" name="Int. J. Syst. Evol. Microbiol.">
        <title>The Global Catalogue of Microorganisms (GCM) 10K type strain sequencing project: providing services to taxonomists for standard genome sequencing and annotation.</title>
        <authorList>
            <consortium name="The Broad Institute Genomics Platform"/>
            <consortium name="The Broad Institute Genome Sequencing Center for Infectious Disease"/>
            <person name="Wu L."/>
            <person name="Ma J."/>
        </authorList>
    </citation>
    <scope>NUCLEOTIDE SEQUENCE [LARGE SCALE GENOMIC DNA]</scope>
    <source>
        <strain evidence="3">JCM 19015</strain>
    </source>
</reference>
<feature type="region of interest" description="Disordered" evidence="1">
    <location>
        <begin position="1"/>
        <end position="34"/>
    </location>
</feature>
<proteinExistence type="predicted"/>
<protein>
    <submittedName>
        <fullName evidence="2">Uncharacterized protein</fullName>
    </submittedName>
</protein>
<evidence type="ECO:0000313" key="2">
    <source>
        <dbReference type="EMBL" id="GAA4736212.1"/>
    </source>
</evidence>
<comment type="caution">
    <text evidence="2">The sequence shown here is derived from an EMBL/GenBank/DDBJ whole genome shotgun (WGS) entry which is preliminary data.</text>
</comment>
<keyword evidence="3" id="KW-1185">Reference proteome</keyword>